<evidence type="ECO:0000313" key="3">
    <source>
        <dbReference type="Proteomes" id="UP000009022"/>
    </source>
</evidence>
<dbReference type="RefSeq" id="XP_002118974.1">
    <property type="nucleotide sequence ID" value="XM_002118938.1"/>
</dbReference>
<keyword evidence="1" id="KW-0732">Signal</keyword>
<organism evidence="2 3">
    <name type="scientific">Trichoplax adhaerens</name>
    <name type="common">Trichoplax reptans</name>
    <dbReference type="NCBI Taxonomy" id="10228"/>
    <lineage>
        <taxon>Eukaryota</taxon>
        <taxon>Metazoa</taxon>
        <taxon>Placozoa</taxon>
        <taxon>Uniplacotomia</taxon>
        <taxon>Trichoplacea</taxon>
        <taxon>Trichoplacidae</taxon>
        <taxon>Trichoplax</taxon>
    </lineage>
</organism>
<dbReference type="OMA" id="KMGSARN"/>
<dbReference type="Proteomes" id="UP000009022">
    <property type="component" value="Unassembled WGS sequence"/>
</dbReference>
<reference evidence="2 3" key="1">
    <citation type="journal article" date="2008" name="Nature">
        <title>The Trichoplax genome and the nature of placozoans.</title>
        <authorList>
            <person name="Srivastava M."/>
            <person name="Begovic E."/>
            <person name="Chapman J."/>
            <person name="Putnam N.H."/>
            <person name="Hellsten U."/>
            <person name="Kawashima T."/>
            <person name="Kuo A."/>
            <person name="Mitros T."/>
            <person name="Salamov A."/>
            <person name="Carpenter M.L."/>
            <person name="Signorovitch A.Y."/>
            <person name="Moreno M.A."/>
            <person name="Kamm K."/>
            <person name="Grimwood J."/>
            <person name="Schmutz J."/>
            <person name="Shapiro H."/>
            <person name="Grigoriev I.V."/>
            <person name="Buss L.W."/>
            <person name="Schierwater B."/>
            <person name="Dellaporta S.L."/>
            <person name="Rokhsar D.S."/>
        </authorList>
    </citation>
    <scope>NUCLEOTIDE SEQUENCE [LARGE SCALE GENOMIC DNA]</scope>
    <source>
        <strain evidence="2 3">Grell-BS-1999</strain>
    </source>
</reference>
<dbReference type="AlphaFoldDB" id="B3SFF5"/>
<dbReference type="NCBIfam" id="TIGR02601">
    <property type="entry name" value="autotrns_rpt"/>
    <property type="match status" value="1"/>
</dbReference>
<dbReference type="EMBL" id="DS986243">
    <property type="protein sequence ID" value="EDV18540.1"/>
    <property type="molecule type" value="Genomic_DNA"/>
</dbReference>
<sequence length="373" mass="36664">ITGDANIEVGGSATEVVLSGDITEAGSRTLTKLGEGRAVLTGTNTFTGGVNINAGSLELDSDESANGGDIALASGTTLAANGTFTMSSNVAFNGASSFDVSSGTITVSGNVTDAGSAGMTKTGSGDLTISGDTTIDGPLAITGGALTLTGGGSLPAANGVTMSHGTTLNLSTSSATLTTAFLSGRGTVALGGNTLTVGNATDAATFSGNMTGSGSLVKMGSARNSINVGTSSYSGTIIVNGGELNLNGTLPSDVTVGSGAIFSGAASISSLTNDSRGTVSPGNSIGTITISGNYTQEHDAALTIELDQTSSSKLDVSGDASLNGSLIVDFIQGTHLKGKTYTIVEASNVSGTFNHTNLNQLPVLMSLCMSRRQ</sequence>
<dbReference type="KEGG" id="tad:TRIADDRAFT_62951"/>
<dbReference type="InterPro" id="IPR013425">
    <property type="entry name" value="Autotrns_rpt"/>
</dbReference>
<dbReference type="CTD" id="6760188"/>
<dbReference type="Gene3D" id="2.160.20.20">
    <property type="match status" value="1"/>
</dbReference>
<dbReference type="InParanoid" id="B3SFF5"/>
<dbReference type="InterPro" id="IPR011050">
    <property type="entry name" value="Pectin_lyase_fold/virulence"/>
</dbReference>
<accession>B3SFF5</accession>
<dbReference type="Pfam" id="PF12951">
    <property type="entry name" value="PATR"/>
    <property type="match status" value="3"/>
</dbReference>
<keyword evidence="3" id="KW-1185">Reference proteome</keyword>
<proteinExistence type="predicted"/>
<dbReference type="SUPFAM" id="SSF51126">
    <property type="entry name" value="Pectin lyase-like"/>
    <property type="match status" value="1"/>
</dbReference>
<protein>
    <submittedName>
        <fullName evidence="2">Uncharacterized protein</fullName>
    </submittedName>
</protein>
<gene>
    <name evidence="2" type="ORF">TRIADDRAFT_62951</name>
</gene>
<evidence type="ECO:0000313" key="2">
    <source>
        <dbReference type="EMBL" id="EDV18540.1"/>
    </source>
</evidence>
<name>B3SFF5_TRIAD</name>
<dbReference type="PhylomeDB" id="B3SFF5"/>
<dbReference type="GeneID" id="6760188"/>
<dbReference type="InterPro" id="IPR012332">
    <property type="entry name" value="Autotransporter_pectin_lyase_C"/>
</dbReference>
<dbReference type="HOGENOM" id="CLU_743119_0_0_1"/>
<evidence type="ECO:0000256" key="1">
    <source>
        <dbReference type="ARBA" id="ARBA00022729"/>
    </source>
</evidence>
<feature type="non-terminal residue" evidence="2">
    <location>
        <position position="1"/>
    </location>
</feature>